<organism evidence="2 3">
    <name type="scientific">Candidatus Kaiserbacteria bacterium GWA2_50_9</name>
    <dbReference type="NCBI Taxonomy" id="1798474"/>
    <lineage>
        <taxon>Bacteria</taxon>
        <taxon>Candidatus Kaiseribacteriota</taxon>
    </lineage>
</organism>
<dbReference type="InterPro" id="IPR000086">
    <property type="entry name" value="NUDIX_hydrolase_dom"/>
</dbReference>
<evidence type="ECO:0000313" key="3">
    <source>
        <dbReference type="Proteomes" id="UP000179014"/>
    </source>
</evidence>
<evidence type="ECO:0000259" key="1">
    <source>
        <dbReference type="Pfam" id="PF00293"/>
    </source>
</evidence>
<dbReference type="AlphaFoldDB" id="A0A1F6BUY0"/>
<dbReference type="InterPro" id="IPR015797">
    <property type="entry name" value="NUDIX_hydrolase-like_dom_sf"/>
</dbReference>
<name>A0A1F6BUY0_9BACT</name>
<feature type="domain" description="Nudix hydrolase" evidence="1">
    <location>
        <begin position="11"/>
        <end position="116"/>
    </location>
</feature>
<protein>
    <recommendedName>
        <fullName evidence="1">Nudix hydrolase domain-containing protein</fullName>
    </recommendedName>
</protein>
<dbReference type="CDD" id="cd02883">
    <property type="entry name" value="NUDIX_Hydrolase"/>
    <property type="match status" value="1"/>
</dbReference>
<proteinExistence type="predicted"/>
<comment type="caution">
    <text evidence="2">The sequence shown here is derived from an EMBL/GenBank/DDBJ whole genome shotgun (WGS) entry which is preliminary data.</text>
</comment>
<dbReference type="Pfam" id="PF00293">
    <property type="entry name" value="NUDIX"/>
    <property type="match status" value="1"/>
</dbReference>
<sequence>MGLAVPFGVEVVLVRDGKMFLNKRDFCGDVAYHTPGTYVARDESFLQTAQRCADKEMKVRVTFARPISPPVNHPFHPRFHDVTVLFLCEFEGEPQGGEWFGAADFPQLLRVQQEYGQYIRPFLQ</sequence>
<dbReference type="Proteomes" id="UP000179014">
    <property type="component" value="Unassembled WGS sequence"/>
</dbReference>
<dbReference type="Gene3D" id="3.90.79.10">
    <property type="entry name" value="Nucleoside Triphosphate Pyrophosphohydrolase"/>
    <property type="match status" value="1"/>
</dbReference>
<gene>
    <name evidence="2" type="ORF">A2118_02095</name>
</gene>
<dbReference type="SUPFAM" id="SSF55811">
    <property type="entry name" value="Nudix"/>
    <property type="match status" value="1"/>
</dbReference>
<dbReference type="EMBL" id="MFKN01000026">
    <property type="protein sequence ID" value="OGG40623.1"/>
    <property type="molecule type" value="Genomic_DNA"/>
</dbReference>
<evidence type="ECO:0000313" key="2">
    <source>
        <dbReference type="EMBL" id="OGG40623.1"/>
    </source>
</evidence>
<accession>A0A1F6BUY0</accession>
<dbReference type="STRING" id="1798474.A2118_02095"/>
<reference evidence="2 3" key="1">
    <citation type="journal article" date="2016" name="Nat. Commun.">
        <title>Thousands of microbial genomes shed light on interconnected biogeochemical processes in an aquifer system.</title>
        <authorList>
            <person name="Anantharaman K."/>
            <person name="Brown C.T."/>
            <person name="Hug L.A."/>
            <person name="Sharon I."/>
            <person name="Castelle C.J."/>
            <person name="Probst A.J."/>
            <person name="Thomas B.C."/>
            <person name="Singh A."/>
            <person name="Wilkins M.J."/>
            <person name="Karaoz U."/>
            <person name="Brodie E.L."/>
            <person name="Williams K.H."/>
            <person name="Hubbard S.S."/>
            <person name="Banfield J.F."/>
        </authorList>
    </citation>
    <scope>NUCLEOTIDE SEQUENCE [LARGE SCALE GENOMIC DNA]</scope>
</reference>